<keyword evidence="7 9" id="KW-0057">Aromatic amino acid biosynthesis</keyword>
<dbReference type="NCBIfam" id="NF003806">
    <property type="entry name" value="PRK05395.1-3"/>
    <property type="match status" value="1"/>
</dbReference>
<comment type="similarity">
    <text evidence="4 9">Belongs to the type-II 3-dehydroquinase family.</text>
</comment>
<name>A0A844W0W8_9RHOB</name>
<keyword evidence="9" id="KW-0028">Amino-acid biosynthesis</keyword>
<dbReference type="UniPathway" id="UPA00053">
    <property type="reaction ID" value="UER00086"/>
</dbReference>
<evidence type="ECO:0000256" key="3">
    <source>
        <dbReference type="ARBA" id="ARBA00004902"/>
    </source>
</evidence>
<feature type="site" description="Transition state stabilizer" evidence="9 12">
    <location>
        <position position="19"/>
    </location>
</feature>
<feature type="binding site" evidence="9 11">
    <location>
        <begin position="102"/>
        <end position="103"/>
    </location>
    <ligand>
        <name>substrate</name>
    </ligand>
</feature>
<dbReference type="SUPFAM" id="SSF52304">
    <property type="entry name" value="Type II 3-dehydroquinate dehydratase"/>
    <property type="match status" value="1"/>
</dbReference>
<dbReference type="PROSITE" id="PS01029">
    <property type="entry name" value="DEHYDROQUINASE_II"/>
    <property type="match status" value="1"/>
</dbReference>
<organism evidence="13 14">
    <name type="scientific">Pseudooceanicola pacificus</name>
    <dbReference type="NCBI Taxonomy" id="2676438"/>
    <lineage>
        <taxon>Bacteria</taxon>
        <taxon>Pseudomonadati</taxon>
        <taxon>Pseudomonadota</taxon>
        <taxon>Alphaproteobacteria</taxon>
        <taxon>Rhodobacterales</taxon>
        <taxon>Paracoccaceae</taxon>
        <taxon>Pseudooceanicola</taxon>
    </lineage>
</organism>
<dbReference type="Proteomes" id="UP000443843">
    <property type="component" value="Unassembled WGS sequence"/>
</dbReference>
<dbReference type="EMBL" id="WNXQ01000001">
    <property type="protein sequence ID" value="MWB76745.1"/>
    <property type="molecule type" value="Genomic_DNA"/>
</dbReference>
<dbReference type="GO" id="GO:0003855">
    <property type="term" value="F:3-dehydroquinate dehydratase activity"/>
    <property type="evidence" value="ECO:0007669"/>
    <property type="project" value="UniProtKB-UniRule"/>
</dbReference>
<dbReference type="HAMAP" id="MF_00169">
    <property type="entry name" value="AroQ"/>
    <property type="match status" value="1"/>
</dbReference>
<comment type="caution">
    <text evidence="13">The sequence shown here is derived from an EMBL/GenBank/DDBJ whole genome shotgun (WGS) entry which is preliminary data.</text>
</comment>
<dbReference type="InterPro" id="IPR018509">
    <property type="entry name" value="DHquinase_II_CS"/>
</dbReference>
<gene>
    <name evidence="9 13" type="primary">aroQ</name>
    <name evidence="13" type="ORF">GLS40_01765</name>
</gene>
<feature type="active site" description="Proton donor" evidence="9 10">
    <location>
        <position position="101"/>
    </location>
</feature>
<comment type="subunit">
    <text evidence="5 9">Homododecamer.</text>
</comment>
<comment type="function">
    <text evidence="2 9">Catalyzes a trans-dehydration via an enolate intermediate.</text>
</comment>
<dbReference type="Gene3D" id="3.40.50.9100">
    <property type="entry name" value="Dehydroquinase, class II"/>
    <property type="match status" value="1"/>
</dbReference>
<dbReference type="Pfam" id="PF01220">
    <property type="entry name" value="DHquinase_II"/>
    <property type="match status" value="1"/>
</dbReference>
<feature type="active site" description="Proton acceptor" evidence="9 10">
    <location>
        <position position="24"/>
    </location>
</feature>
<dbReference type="GO" id="GO:0009423">
    <property type="term" value="P:chorismate biosynthetic process"/>
    <property type="evidence" value="ECO:0007669"/>
    <property type="project" value="UniProtKB-UniRule"/>
</dbReference>
<protein>
    <recommendedName>
        <fullName evidence="6 9">3-dehydroquinate dehydratase</fullName>
        <shortName evidence="9">3-dehydroquinase</shortName>
        <ecNumber evidence="6 9">4.2.1.10</ecNumber>
    </recommendedName>
    <alternativeName>
        <fullName evidence="9">Type II DHQase</fullName>
    </alternativeName>
</protein>
<dbReference type="AlphaFoldDB" id="A0A844W0W8"/>
<evidence type="ECO:0000313" key="13">
    <source>
        <dbReference type="EMBL" id="MWB76745.1"/>
    </source>
</evidence>
<evidence type="ECO:0000256" key="1">
    <source>
        <dbReference type="ARBA" id="ARBA00001864"/>
    </source>
</evidence>
<evidence type="ECO:0000256" key="9">
    <source>
        <dbReference type="HAMAP-Rule" id="MF_00169"/>
    </source>
</evidence>
<proteinExistence type="inferred from homology"/>
<keyword evidence="14" id="KW-1185">Reference proteome</keyword>
<dbReference type="GO" id="GO:0019631">
    <property type="term" value="P:quinate catabolic process"/>
    <property type="evidence" value="ECO:0007669"/>
    <property type="project" value="TreeGrafter"/>
</dbReference>
<dbReference type="GO" id="GO:0009073">
    <property type="term" value="P:aromatic amino acid family biosynthetic process"/>
    <property type="evidence" value="ECO:0007669"/>
    <property type="project" value="UniProtKB-KW"/>
</dbReference>
<dbReference type="NCBIfam" id="NF003805">
    <property type="entry name" value="PRK05395.1-2"/>
    <property type="match status" value="1"/>
</dbReference>
<dbReference type="InterPro" id="IPR001874">
    <property type="entry name" value="DHquinase_II"/>
</dbReference>
<evidence type="ECO:0000256" key="11">
    <source>
        <dbReference type="PIRSR" id="PIRSR001399-2"/>
    </source>
</evidence>
<comment type="catalytic activity">
    <reaction evidence="1 9">
        <text>3-dehydroquinate = 3-dehydroshikimate + H2O</text>
        <dbReference type="Rhea" id="RHEA:21096"/>
        <dbReference type="ChEBI" id="CHEBI:15377"/>
        <dbReference type="ChEBI" id="CHEBI:16630"/>
        <dbReference type="ChEBI" id="CHEBI:32364"/>
        <dbReference type="EC" id="4.2.1.10"/>
    </reaction>
</comment>
<dbReference type="RefSeq" id="WP_160380879.1">
    <property type="nucleotide sequence ID" value="NZ_WNXQ01000001.1"/>
</dbReference>
<comment type="pathway">
    <text evidence="3 9">Metabolic intermediate biosynthesis; chorismate biosynthesis; chorismate from D-erythrose 4-phosphate and phosphoenolpyruvate: step 3/7.</text>
</comment>
<evidence type="ECO:0000256" key="12">
    <source>
        <dbReference type="PIRSR" id="PIRSR001399-3"/>
    </source>
</evidence>
<dbReference type="GO" id="GO:0008652">
    <property type="term" value="P:amino acid biosynthetic process"/>
    <property type="evidence" value="ECO:0007669"/>
    <property type="project" value="UniProtKB-KW"/>
</dbReference>
<dbReference type="InterPro" id="IPR036441">
    <property type="entry name" value="DHquinase_II_sf"/>
</dbReference>
<dbReference type="NCBIfam" id="NF003807">
    <property type="entry name" value="PRK05395.1-4"/>
    <property type="match status" value="1"/>
</dbReference>
<dbReference type="PANTHER" id="PTHR21272:SF3">
    <property type="entry name" value="CATABOLIC 3-DEHYDROQUINASE"/>
    <property type="match status" value="1"/>
</dbReference>
<accession>A0A844W0W8</accession>
<evidence type="ECO:0000256" key="4">
    <source>
        <dbReference type="ARBA" id="ARBA00011037"/>
    </source>
</evidence>
<dbReference type="EC" id="4.2.1.10" evidence="6 9"/>
<dbReference type="NCBIfam" id="TIGR01088">
    <property type="entry name" value="aroQ"/>
    <property type="match status" value="1"/>
</dbReference>
<evidence type="ECO:0000256" key="6">
    <source>
        <dbReference type="ARBA" id="ARBA00012060"/>
    </source>
</evidence>
<feature type="binding site" evidence="9 11">
    <location>
        <position position="81"/>
    </location>
    <ligand>
        <name>substrate</name>
    </ligand>
</feature>
<evidence type="ECO:0000256" key="5">
    <source>
        <dbReference type="ARBA" id="ARBA00011193"/>
    </source>
</evidence>
<keyword evidence="8 9" id="KW-0456">Lyase</keyword>
<dbReference type="PANTHER" id="PTHR21272">
    <property type="entry name" value="CATABOLIC 3-DEHYDROQUINASE"/>
    <property type="match status" value="1"/>
</dbReference>
<dbReference type="PIRSF" id="PIRSF001399">
    <property type="entry name" value="DHquinase_II"/>
    <property type="match status" value="1"/>
</dbReference>
<reference evidence="13 14" key="1">
    <citation type="submission" date="2019-11" db="EMBL/GenBank/DDBJ databases">
        <title>Pseudooceanicola pacifica sp. nov., isolated from deep-sea sediment of the Pacific Ocean.</title>
        <authorList>
            <person name="Lyu L."/>
        </authorList>
    </citation>
    <scope>NUCLEOTIDE SEQUENCE [LARGE SCALE GENOMIC DNA]</scope>
    <source>
        <strain evidence="13 14">216_PA32_1</strain>
    </source>
</reference>
<sequence length="146" mass="16114">MTKTILFLNGPNLNLLGKRQVEIYGDVTLEQIENDCRALGDSLGLAVEFRQSNHEGGLVDMIHEARGTRDGIIINPGAYSHTSVAILDALNTFEAPVLEVHISNIHKREAFRHHSYVSQRAEGVMAGFGTEGYQLALRRMATLLAE</sequence>
<evidence type="ECO:0000256" key="10">
    <source>
        <dbReference type="PIRSR" id="PIRSR001399-1"/>
    </source>
</evidence>
<feature type="binding site" evidence="9 11">
    <location>
        <position position="112"/>
    </location>
    <ligand>
        <name>substrate</name>
    </ligand>
</feature>
<feature type="binding site" evidence="9 11">
    <location>
        <position position="88"/>
    </location>
    <ligand>
        <name>substrate</name>
    </ligand>
</feature>
<evidence type="ECO:0000313" key="14">
    <source>
        <dbReference type="Proteomes" id="UP000443843"/>
    </source>
</evidence>
<evidence type="ECO:0000256" key="2">
    <source>
        <dbReference type="ARBA" id="ARBA00003924"/>
    </source>
</evidence>
<evidence type="ECO:0000256" key="8">
    <source>
        <dbReference type="ARBA" id="ARBA00023239"/>
    </source>
</evidence>
<dbReference type="CDD" id="cd00466">
    <property type="entry name" value="DHQase_II"/>
    <property type="match status" value="1"/>
</dbReference>
<evidence type="ECO:0000256" key="7">
    <source>
        <dbReference type="ARBA" id="ARBA00023141"/>
    </source>
</evidence>
<feature type="binding site" evidence="9 11">
    <location>
        <position position="75"/>
    </location>
    <ligand>
        <name>substrate</name>
    </ligand>
</feature>